<organism evidence="3 4">
    <name type="scientific">Microbulbifer epialgicus</name>
    <dbReference type="NCBI Taxonomy" id="393907"/>
    <lineage>
        <taxon>Bacteria</taxon>
        <taxon>Pseudomonadati</taxon>
        <taxon>Pseudomonadota</taxon>
        <taxon>Gammaproteobacteria</taxon>
        <taxon>Cellvibrionales</taxon>
        <taxon>Microbulbiferaceae</taxon>
        <taxon>Microbulbifer</taxon>
    </lineage>
</organism>
<evidence type="ECO:0000256" key="2">
    <source>
        <dbReference type="SAM" id="MobiDB-lite"/>
    </source>
</evidence>
<feature type="non-terminal residue" evidence="3">
    <location>
        <position position="351"/>
    </location>
</feature>
<gene>
    <name evidence="3" type="ORF">ACCI49_22110</name>
</gene>
<sequence length="351" mass="37991">MSYRTGPGVPRSLPELWQFVRREFMSIERLYTRVEKETKDAQGTADNAQDSADEAGNAAADARDQADSATQAAAEAQADADAAIADLDDIGADGQLHPSEKLRANREYNDLISEQTGIVNQATALGITTEKNKYSDEITALTDYLQGLTPTWNATDSTTPITRSTWNNKWQAVYASRQGLLNRIAAVLQDLANAAQSSADNAQTDVDKALAELDSIASDGELHPAEKLVVIREYNQLITEQAGIENQASGAGLTTEKANYSASLSSLTSYLEGLHPAWSDASATTIVSRTLWNTNWETAYNARQILLNAIAQQAREAGMVGATLQFQWDGRPTGLSWPTSTNYAGGTKYSF</sequence>
<name>A0ABV4P6D7_9GAMM</name>
<evidence type="ECO:0000313" key="4">
    <source>
        <dbReference type="Proteomes" id="UP001569428"/>
    </source>
</evidence>
<keyword evidence="4" id="KW-1185">Reference proteome</keyword>
<evidence type="ECO:0000256" key="1">
    <source>
        <dbReference type="SAM" id="Coils"/>
    </source>
</evidence>
<feature type="compositionally biased region" description="Low complexity" evidence="2">
    <location>
        <begin position="67"/>
        <end position="77"/>
    </location>
</feature>
<reference evidence="3 4" key="1">
    <citation type="submission" date="2024-08" db="EMBL/GenBank/DDBJ databases">
        <authorList>
            <person name="Ishaq N."/>
        </authorList>
    </citation>
    <scope>NUCLEOTIDE SEQUENCE [LARGE SCALE GENOMIC DNA]</scope>
    <source>
        <strain evidence="3 4">DSM 18651</strain>
    </source>
</reference>
<feature type="coiled-coil region" evidence="1">
    <location>
        <begin position="192"/>
        <end position="219"/>
    </location>
</feature>
<keyword evidence="1" id="KW-0175">Coiled coil</keyword>
<accession>A0ABV4P6D7</accession>
<proteinExistence type="predicted"/>
<evidence type="ECO:0000313" key="3">
    <source>
        <dbReference type="EMBL" id="MFA0813587.1"/>
    </source>
</evidence>
<dbReference type="RefSeq" id="WP_371841400.1">
    <property type="nucleotide sequence ID" value="NZ_JBGMEK010000110.1"/>
</dbReference>
<dbReference type="Proteomes" id="UP001569428">
    <property type="component" value="Unassembled WGS sequence"/>
</dbReference>
<feature type="region of interest" description="Disordered" evidence="2">
    <location>
        <begin position="37"/>
        <end position="77"/>
    </location>
</feature>
<comment type="caution">
    <text evidence="3">The sequence shown here is derived from an EMBL/GenBank/DDBJ whole genome shotgun (WGS) entry which is preliminary data.</text>
</comment>
<protein>
    <submittedName>
        <fullName evidence="3">Uncharacterized protein</fullName>
    </submittedName>
</protein>
<dbReference type="EMBL" id="JBGMEK010000110">
    <property type="protein sequence ID" value="MFA0813587.1"/>
    <property type="molecule type" value="Genomic_DNA"/>
</dbReference>
<feature type="compositionally biased region" description="Low complexity" evidence="2">
    <location>
        <begin position="48"/>
        <end position="60"/>
    </location>
</feature>